<dbReference type="KEGG" id="ssao:94300281"/>
<dbReference type="AlphaFoldDB" id="A0A9P8LPW4"/>
<evidence type="ECO:0000256" key="1">
    <source>
        <dbReference type="SAM" id="Phobius"/>
    </source>
</evidence>
<name>A0A9P8LPW4_9EUKA</name>
<keyword evidence="4" id="KW-1185">Reference proteome</keyword>
<dbReference type="GeneID" id="94300281"/>
<dbReference type="RefSeq" id="XP_067762828.1">
    <property type="nucleotide sequence ID" value="XM_067910072.1"/>
</dbReference>
<organism evidence="3 4">
    <name type="scientific">Spironucleus salmonicida</name>
    <dbReference type="NCBI Taxonomy" id="348837"/>
    <lineage>
        <taxon>Eukaryota</taxon>
        <taxon>Metamonada</taxon>
        <taxon>Diplomonadida</taxon>
        <taxon>Hexamitidae</taxon>
        <taxon>Hexamitinae</taxon>
        <taxon>Spironucleus</taxon>
    </lineage>
</organism>
<protein>
    <submittedName>
        <fullName evidence="3">Uncharacterized protein</fullName>
    </submittedName>
</protein>
<gene>
    <name evidence="3" type="ORF">SS50377_26258</name>
</gene>
<keyword evidence="2" id="KW-0732">Signal</keyword>
<evidence type="ECO:0000313" key="4">
    <source>
        <dbReference type="Proteomes" id="UP000018208"/>
    </source>
</evidence>
<accession>A0A9P8LPW4</accession>
<keyword evidence="1" id="KW-0472">Membrane</keyword>
<reference evidence="3 4" key="1">
    <citation type="journal article" date="2014" name="PLoS Genet.">
        <title>The Genome of Spironucleus salmonicida Highlights a Fish Pathogen Adapted to Fluctuating Environments.</title>
        <authorList>
            <person name="Xu F."/>
            <person name="Jerlstrom-Hultqvist J."/>
            <person name="Einarsson E."/>
            <person name="Astvaldsson A."/>
            <person name="Svard S.G."/>
            <person name="Andersson J.O."/>
        </authorList>
    </citation>
    <scope>NUCLEOTIDE SEQUENCE [LARGE SCALE GENOMIC DNA]</scope>
    <source>
        <strain evidence="3 4">ATCC 50377</strain>
    </source>
</reference>
<feature type="signal peptide" evidence="2">
    <location>
        <begin position="1"/>
        <end position="24"/>
    </location>
</feature>
<sequence>MVIFAIKLILFSVKFIYFTSRTSIQPPPTQKFNAVKVENGIIYIQFNQDLPHSTRLPVGFAIQDIHLNLCIDAGYPTPKRFRDQQQQLRDRAHLRHPQPLQQTYLLKQQYTSQQNGSHIRWHPIYWINREYSSNYVFATIVVSTPWSVTLKLIFIQIILAVSGQPKSLWKATGARHAWNFGSTQRYWHDHAVRATWIMSCCAQGSLFISLVTHLIYYISLFIQKNQFCCFQQFLLIVKTSCTS</sequence>
<keyword evidence="1" id="KW-1133">Transmembrane helix</keyword>
<evidence type="ECO:0000313" key="3">
    <source>
        <dbReference type="EMBL" id="KAH0572055.1"/>
    </source>
</evidence>
<feature type="transmembrane region" description="Helical" evidence="1">
    <location>
        <begin position="196"/>
        <end position="218"/>
    </location>
</feature>
<comment type="caution">
    <text evidence="3">The sequence shown here is derived from an EMBL/GenBank/DDBJ whole genome shotgun (WGS) entry which is preliminary data.</text>
</comment>
<evidence type="ECO:0000256" key="2">
    <source>
        <dbReference type="SAM" id="SignalP"/>
    </source>
</evidence>
<feature type="chain" id="PRO_5040455727" evidence="2">
    <location>
        <begin position="25"/>
        <end position="243"/>
    </location>
</feature>
<keyword evidence="1" id="KW-0812">Transmembrane</keyword>
<dbReference type="Proteomes" id="UP000018208">
    <property type="component" value="Unassembled WGS sequence"/>
</dbReference>
<feature type="transmembrane region" description="Helical" evidence="1">
    <location>
        <begin position="135"/>
        <end position="159"/>
    </location>
</feature>
<dbReference type="EMBL" id="AUWU02000006">
    <property type="protein sequence ID" value="KAH0572055.1"/>
    <property type="molecule type" value="Genomic_DNA"/>
</dbReference>
<proteinExistence type="predicted"/>